<protein>
    <submittedName>
        <fullName evidence="1">Uncharacterized protein</fullName>
    </submittedName>
</protein>
<dbReference type="RefSeq" id="WP_256655410.1">
    <property type="nucleotide sequence ID" value="NZ_JANIAA010000051.1"/>
</dbReference>
<evidence type="ECO:0000313" key="1">
    <source>
        <dbReference type="EMBL" id="MCQ8194648.1"/>
    </source>
</evidence>
<name>A0ABT1VB77_9ACTN</name>
<proteinExistence type="predicted"/>
<dbReference type="EMBL" id="JANIAA010000051">
    <property type="protein sequence ID" value="MCQ8194648.1"/>
    <property type="molecule type" value="Genomic_DNA"/>
</dbReference>
<gene>
    <name evidence="1" type="ORF">NP777_41765</name>
</gene>
<accession>A0ABT1VB77</accession>
<keyword evidence="2" id="KW-1185">Reference proteome</keyword>
<evidence type="ECO:0000313" key="2">
    <source>
        <dbReference type="Proteomes" id="UP001204746"/>
    </source>
</evidence>
<comment type="caution">
    <text evidence="1">The sequence shown here is derived from an EMBL/GenBank/DDBJ whole genome shotgun (WGS) entry which is preliminary data.</text>
</comment>
<reference evidence="1 2" key="1">
    <citation type="submission" date="2022-07" db="EMBL/GenBank/DDBJ databases">
        <authorList>
            <person name="Phongsopitanun W."/>
            <person name="Tanasupawat S."/>
        </authorList>
    </citation>
    <scope>NUCLEOTIDE SEQUENCE [LARGE SCALE GENOMIC DNA]</scope>
    <source>
        <strain evidence="1 2">RCU-064</strain>
    </source>
</reference>
<dbReference type="Proteomes" id="UP001204746">
    <property type="component" value="Unassembled WGS sequence"/>
</dbReference>
<sequence length="151" mass="16502">MDSMELSSIQFREGDDARFGGIDITISLTRDQAVAIPDVGLMADAVRAALDALATLRLGYVDQSPYNPDQPHADADADYWRSAIWALDRRLLSQLTGIRDAAVRAHIDSGGTVAETARAMDVARSTAQYRREALQATAPSTWETWATTPQH</sequence>
<organism evidence="1 2">
    <name type="scientific">Streptomyces rugosispiralis</name>
    <dbReference type="NCBI Taxonomy" id="2967341"/>
    <lineage>
        <taxon>Bacteria</taxon>
        <taxon>Bacillati</taxon>
        <taxon>Actinomycetota</taxon>
        <taxon>Actinomycetes</taxon>
        <taxon>Kitasatosporales</taxon>
        <taxon>Streptomycetaceae</taxon>
        <taxon>Streptomyces</taxon>
    </lineage>
</organism>